<evidence type="ECO:0000313" key="2">
    <source>
        <dbReference type="Proteomes" id="UP000744676"/>
    </source>
</evidence>
<proteinExistence type="predicted"/>
<name>A0ACB6V9L3_9ASCO</name>
<evidence type="ECO:0000313" key="1">
    <source>
        <dbReference type="EMBL" id="KAF5102073.1"/>
    </source>
</evidence>
<comment type="caution">
    <text evidence="1">The sequence shown here is derived from an EMBL/GenBank/DDBJ whole genome shotgun (WGS) entry which is preliminary data.</text>
</comment>
<dbReference type="Proteomes" id="UP000744676">
    <property type="component" value="Unassembled WGS sequence"/>
</dbReference>
<dbReference type="EMBL" id="QVQA01000007">
    <property type="protein sequence ID" value="KAF5102073.1"/>
    <property type="molecule type" value="Genomic_DNA"/>
</dbReference>
<sequence length="1031" mass="113386">MLNLNVDKEISSDVENTDNSALATLNDTSQSTWKVLVFDSVGRDIISSVLRVNDLFKPTAENISIISRDLSKGLYESIYVNFTSPIPRALLEDFASQTLQTSSAISQVYDQYLNFLVQEPNSYSLGLENVYSTLADPKVKDEDIEQIINTVVNGLFSVVLTSGTIPIIRATRGNAAEMIAQKLDEKLRNHVLNSRNQLGSNVNVPPGQRPVLIILDRNIDLVSMFSHSWTYQSLVNDVMQFSKNRITIESSETAPDGSVKKTKRSYDLDPNDFFWAKNSNLPFPEVADNLDAELTKYKSDAKDITGQTGISDLNDIQQLDPSSNAQHLKAAITALPELTARKQTIDMHMNIATTLLKSIGDRGLAQLFEAEENATKLTKAAVLEHLKNPEFKDSNDKLRMFLIFYILSSNISASDLSEYESILTSQGCDISALNYIKRVKEITKLSILSNQQQSSNNASQPSGSDSLFKGFSSFTSKLTDSLGEGKISEGFGNLISNVKNLLPTSKDLPVTKIVESIMDPTSSNSSTTDDYLYFDPRATRGAHTRPPRKNAYDDAIVFVVGGGTYLEYGNIQEWVDRSNAAGVKVLEKGGNAAMAAIATAAALAVLEPHMTGPGGDMFSLYYEASSKKVHGINGSGRAPADITLERVKKDLNIGPDSPRRGVPAPSIHSVTVPGAAAGWVDVYEKWGNGKLSLKEVLQPAIDLAENGFPVSEISAGLWKDGVPLLTRQEAWSLLTKEKNAPISGEVFVNKGLAKTLTAIGDHGKDGFYKGFVADAIIDAVKKHNGVLTHKDLQNHTSSFIENGSLSVVTNLPTSKDKKERRNLRVHEIPPNGQGFVALQTLGLIKAFEKQGLINPIETYDHNSVEYLHILIEALKIAFRHADDYISDLSYHPDIDLDHLLSEEYLAEEAKAFNPKKSTPNNLEHRGGVVNPILESDTVYFTTSDSDGNACSFINSIYGLFGSGIIPDDLGFVLQNRGANFNLLPGSRNVIEGGKRPYHVRICFRFRKRYFFVSNSFVLIFFLDYYPCHGYG</sequence>
<keyword evidence="2" id="KW-1185">Reference proteome</keyword>
<organism evidence="1 2">
    <name type="scientific">Geotrichum galactomycetum</name>
    <dbReference type="NCBI Taxonomy" id="27317"/>
    <lineage>
        <taxon>Eukaryota</taxon>
        <taxon>Fungi</taxon>
        <taxon>Dikarya</taxon>
        <taxon>Ascomycota</taxon>
        <taxon>Saccharomycotina</taxon>
        <taxon>Dipodascomycetes</taxon>
        <taxon>Dipodascales</taxon>
        <taxon>Dipodascaceae</taxon>
        <taxon>Geotrichum</taxon>
    </lineage>
</organism>
<gene>
    <name evidence="1" type="ORF">D0Z00_000533</name>
</gene>
<accession>A0ACB6V9L3</accession>
<protein>
    <submittedName>
        <fullName evidence="1">Uncharacterized protein</fullName>
    </submittedName>
</protein>
<reference evidence="1 2" key="1">
    <citation type="journal article" date="2020" name="Front. Microbiol.">
        <title>Phenotypic and Genetic Characterization of the Cheese Ripening Yeast Geotrichum candidum.</title>
        <authorList>
            <person name="Perkins V."/>
            <person name="Vignola S."/>
            <person name="Lessard M.H."/>
            <person name="Plante P.L."/>
            <person name="Corbeil J."/>
            <person name="Dugat-Bony E."/>
            <person name="Frenette M."/>
            <person name="Labrie S."/>
        </authorList>
    </citation>
    <scope>NUCLEOTIDE SEQUENCE [LARGE SCALE GENOMIC DNA]</scope>
    <source>
        <strain evidence="1 2">LMA-1147</strain>
    </source>
</reference>